<dbReference type="RefSeq" id="WP_302710572.1">
    <property type="nucleotide sequence ID" value="NZ_JAULSC010000446.1"/>
</dbReference>
<sequence>SSSPAVAATIIPSAAGDFDASYAVTDEGELRSMELTGAFSGDGESMTYTIDFDDYGSSPEITAPE</sequence>
<reference evidence="1" key="1">
    <citation type="submission" date="2023-06" db="EMBL/GenBank/DDBJ databases">
        <title>Genome sequence of Nocardioides sp. SOB44.</title>
        <authorList>
            <person name="Zhang G."/>
        </authorList>
    </citation>
    <scope>NUCLEOTIDE SEQUENCE</scope>
    <source>
        <strain evidence="1">SOB44</strain>
    </source>
</reference>
<evidence type="ECO:0000313" key="2">
    <source>
        <dbReference type="Proteomes" id="UP001168363"/>
    </source>
</evidence>
<dbReference type="InterPro" id="IPR029046">
    <property type="entry name" value="LolA/LolB/LppX"/>
</dbReference>
<feature type="non-terminal residue" evidence="1">
    <location>
        <position position="1"/>
    </location>
</feature>
<gene>
    <name evidence="1" type="ORF">QWJ41_21680</name>
</gene>
<evidence type="ECO:0000313" key="1">
    <source>
        <dbReference type="EMBL" id="MDO3398336.1"/>
    </source>
</evidence>
<dbReference type="EMBL" id="JAULSC010000446">
    <property type="protein sequence ID" value="MDO3398336.1"/>
    <property type="molecule type" value="Genomic_DNA"/>
</dbReference>
<dbReference type="Gene3D" id="2.50.20.20">
    <property type="match status" value="1"/>
</dbReference>
<accession>A0ABT8TWT6</accession>
<protein>
    <submittedName>
        <fullName evidence="1">Uncharacterized protein</fullName>
    </submittedName>
</protein>
<comment type="caution">
    <text evidence="1">The sequence shown here is derived from an EMBL/GenBank/DDBJ whole genome shotgun (WGS) entry which is preliminary data.</text>
</comment>
<proteinExistence type="predicted"/>
<dbReference type="Proteomes" id="UP001168363">
    <property type="component" value="Unassembled WGS sequence"/>
</dbReference>
<name>A0ABT8TWT6_9ACTN</name>
<dbReference type="SUPFAM" id="SSF89392">
    <property type="entry name" value="Prokaryotic lipoproteins and lipoprotein localization factors"/>
    <property type="match status" value="1"/>
</dbReference>
<organism evidence="1 2">
    <name type="scientific">Nocardioides cremeus</name>
    <dbReference type="NCBI Taxonomy" id="3058044"/>
    <lineage>
        <taxon>Bacteria</taxon>
        <taxon>Bacillati</taxon>
        <taxon>Actinomycetota</taxon>
        <taxon>Actinomycetes</taxon>
        <taxon>Propionibacteriales</taxon>
        <taxon>Nocardioidaceae</taxon>
        <taxon>Nocardioides</taxon>
    </lineage>
</organism>
<keyword evidence="2" id="KW-1185">Reference proteome</keyword>